<proteinExistence type="predicted"/>
<comment type="caution">
    <text evidence="1">The sequence shown here is derived from an EMBL/GenBank/DDBJ whole genome shotgun (WGS) entry which is preliminary data.</text>
</comment>
<gene>
    <name evidence="1" type="ORF">Ani05nite_56180</name>
</gene>
<name>A0A919MJR3_9ACTN</name>
<sequence>MAQREARVSEVVVEVSFTSLPEDDDFALDLVTDELAEDLGDLGEVRRLDLDAEPGSKGVGEVVLGTLTVVATVDPGYAQALVDLVLGFLGRNRGRKAHLKVGDVELTIDQPTKAQVSEMIDIVRNAIGRAY</sequence>
<reference evidence="1" key="1">
    <citation type="submission" date="2021-01" db="EMBL/GenBank/DDBJ databases">
        <title>Whole genome shotgun sequence of Actinoplanes nipponensis NBRC 14063.</title>
        <authorList>
            <person name="Komaki H."/>
            <person name="Tamura T."/>
        </authorList>
    </citation>
    <scope>NUCLEOTIDE SEQUENCE</scope>
    <source>
        <strain evidence="1">NBRC 14063</strain>
    </source>
</reference>
<dbReference type="EMBL" id="BOMQ01000064">
    <property type="protein sequence ID" value="GIE52084.1"/>
    <property type="molecule type" value="Genomic_DNA"/>
</dbReference>
<dbReference type="AlphaFoldDB" id="A0A919MJR3"/>
<evidence type="ECO:0000313" key="2">
    <source>
        <dbReference type="Proteomes" id="UP000647172"/>
    </source>
</evidence>
<dbReference type="Proteomes" id="UP000647172">
    <property type="component" value="Unassembled WGS sequence"/>
</dbReference>
<accession>A0A919MJR3</accession>
<protein>
    <submittedName>
        <fullName evidence="1">Uncharacterized protein</fullName>
    </submittedName>
</protein>
<keyword evidence="2" id="KW-1185">Reference proteome</keyword>
<evidence type="ECO:0000313" key="1">
    <source>
        <dbReference type="EMBL" id="GIE52084.1"/>
    </source>
</evidence>
<organism evidence="1 2">
    <name type="scientific">Actinoplanes nipponensis</name>
    <dbReference type="NCBI Taxonomy" id="135950"/>
    <lineage>
        <taxon>Bacteria</taxon>
        <taxon>Bacillati</taxon>
        <taxon>Actinomycetota</taxon>
        <taxon>Actinomycetes</taxon>
        <taxon>Micromonosporales</taxon>
        <taxon>Micromonosporaceae</taxon>
        <taxon>Actinoplanes</taxon>
    </lineage>
</organism>